<keyword evidence="8 9" id="KW-0472">Membrane</keyword>
<feature type="transmembrane region" description="Helical" evidence="9">
    <location>
        <begin position="235"/>
        <end position="257"/>
    </location>
</feature>
<dbReference type="CDD" id="cd08760">
    <property type="entry name" value="Cyt_b561_FRRS1_like"/>
    <property type="match status" value="1"/>
</dbReference>
<feature type="transmembrane region" description="Helical" evidence="9">
    <location>
        <begin position="169"/>
        <end position="188"/>
    </location>
</feature>
<evidence type="ECO:0000313" key="13">
    <source>
        <dbReference type="Proteomes" id="UP000728032"/>
    </source>
</evidence>
<evidence type="ECO:0000256" key="3">
    <source>
        <dbReference type="ARBA" id="ARBA00022448"/>
    </source>
</evidence>
<keyword evidence="6" id="KW-0249">Electron transport</keyword>
<evidence type="ECO:0008006" key="14">
    <source>
        <dbReference type="Google" id="ProtNLM"/>
    </source>
</evidence>
<proteinExistence type="inferred from homology"/>
<dbReference type="EMBL" id="CAJPVJ010006405">
    <property type="protein sequence ID" value="CAG2170406.1"/>
    <property type="molecule type" value="Genomic_DNA"/>
</dbReference>
<feature type="non-terminal residue" evidence="12">
    <location>
        <position position="1"/>
    </location>
</feature>
<keyword evidence="7 9" id="KW-1133">Transmembrane helix</keyword>
<keyword evidence="5" id="KW-0732">Signal</keyword>
<feature type="transmembrane region" description="Helical" evidence="9">
    <location>
        <begin position="302"/>
        <end position="321"/>
    </location>
</feature>
<comment type="similarity">
    <text evidence="2">Belongs to the FRRS1 family.</text>
</comment>
<dbReference type="PANTHER" id="PTHR23130:SF171">
    <property type="entry name" value="OS01G0895300 PROTEIN"/>
    <property type="match status" value="1"/>
</dbReference>
<evidence type="ECO:0000256" key="6">
    <source>
        <dbReference type="ARBA" id="ARBA00022982"/>
    </source>
</evidence>
<dbReference type="InterPro" id="IPR002861">
    <property type="entry name" value="Reeler_dom"/>
</dbReference>
<sequence length="415" mass="46928">NLYDLGGYYNKDEGLLEYELSAIPKSGAHTSKYFSMAYSEDSLMGDDLVTDCYVTSDGKVKVGSSYNLGQSNEINDEFKNSLHSIQNYYSNGVVVCRWRSHRNRSLEGRHFDLKRNYHILLAMGDLADDKGTKQYHEWKLASHTPVNMAQVGAISVSDPLYLVRIHGSFMVIAWVGTVSLAIVFARYYKQTWVPSTLCGVKIWFAFHRGLMVTSVTLMIIAQICIFYYIGEYRIGWHQIFGTLAFTLALLNPIGALLRPHPDAPNRWLFNWGHWFLGNLAHIAAIVAIFLSTKLPLADLPRQFLWTVITFVVFNVVVHLILQFQTFCAQNRKTHDIAMQDMSGSHDDHNMGADTPGTGFRRSGSPKTRITSVWSPPDSFTSDIVIRATIVGTKDTFWTDQDTRVVRFSNGRVATD</sequence>
<dbReference type="AlphaFoldDB" id="A0A7R9QP89"/>
<feature type="transmembrane region" description="Helical" evidence="9">
    <location>
        <begin position="269"/>
        <end position="290"/>
    </location>
</feature>
<dbReference type="EMBL" id="OC921230">
    <property type="protein sequence ID" value="CAD7653219.1"/>
    <property type="molecule type" value="Genomic_DNA"/>
</dbReference>
<evidence type="ECO:0000256" key="2">
    <source>
        <dbReference type="ARBA" id="ARBA00009195"/>
    </source>
</evidence>
<dbReference type="GO" id="GO:0016020">
    <property type="term" value="C:membrane"/>
    <property type="evidence" value="ECO:0007669"/>
    <property type="project" value="UniProtKB-SubCell"/>
</dbReference>
<dbReference type="OrthoDB" id="6372137at2759"/>
<evidence type="ECO:0000313" key="12">
    <source>
        <dbReference type="EMBL" id="CAD7653219.1"/>
    </source>
</evidence>
<dbReference type="PROSITE" id="PS50939">
    <property type="entry name" value="CYTOCHROME_B561"/>
    <property type="match status" value="1"/>
</dbReference>
<evidence type="ECO:0000256" key="9">
    <source>
        <dbReference type="SAM" id="Phobius"/>
    </source>
</evidence>
<evidence type="ECO:0000259" key="10">
    <source>
        <dbReference type="PROSITE" id="PS50836"/>
    </source>
</evidence>
<dbReference type="PANTHER" id="PTHR23130">
    <property type="entry name" value="CYTOCHROME B561 AND DOMON DOMAIN-CONTAINING PROTEIN"/>
    <property type="match status" value="1"/>
</dbReference>
<dbReference type="Gene3D" id="1.20.120.1770">
    <property type="match status" value="1"/>
</dbReference>
<organism evidence="12">
    <name type="scientific">Oppiella nova</name>
    <dbReference type="NCBI Taxonomy" id="334625"/>
    <lineage>
        <taxon>Eukaryota</taxon>
        <taxon>Metazoa</taxon>
        <taxon>Ecdysozoa</taxon>
        <taxon>Arthropoda</taxon>
        <taxon>Chelicerata</taxon>
        <taxon>Arachnida</taxon>
        <taxon>Acari</taxon>
        <taxon>Acariformes</taxon>
        <taxon>Sarcoptiformes</taxon>
        <taxon>Oribatida</taxon>
        <taxon>Brachypylina</taxon>
        <taxon>Oppioidea</taxon>
        <taxon>Oppiidae</taxon>
        <taxon>Oppiella</taxon>
    </lineage>
</organism>
<evidence type="ECO:0000259" key="11">
    <source>
        <dbReference type="PROSITE" id="PS50939"/>
    </source>
</evidence>
<keyword evidence="3" id="KW-0813">Transport</keyword>
<dbReference type="Pfam" id="PF02014">
    <property type="entry name" value="Reeler"/>
    <property type="match status" value="1"/>
</dbReference>
<name>A0A7R9QP89_9ACAR</name>
<evidence type="ECO:0000256" key="1">
    <source>
        <dbReference type="ARBA" id="ARBA00004370"/>
    </source>
</evidence>
<reference evidence="12" key="1">
    <citation type="submission" date="2020-11" db="EMBL/GenBank/DDBJ databases">
        <authorList>
            <person name="Tran Van P."/>
        </authorList>
    </citation>
    <scope>NUCLEOTIDE SEQUENCE</scope>
</reference>
<dbReference type="Proteomes" id="UP000728032">
    <property type="component" value="Unassembled WGS sequence"/>
</dbReference>
<evidence type="ECO:0000256" key="5">
    <source>
        <dbReference type="ARBA" id="ARBA00022729"/>
    </source>
</evidence>
<evidence type="ECO:0000256" key="8">
    <source>
        <dbReference type="ARBA" id="ARBA00023136"/>
    </source>
</evidence>
<dbReference type="PROSITE" id="PS50836">
    <property type="entry name" value="DOMON"/>
    <property type="match status" value="1"/>
</dbReference>
<keyword evidence="4 9" id="KW-0812">Transmembrane</keyword>
<evidence type="ECO:0000256" key="7">
    <source>
        <dbReference type="ARBA" id="ARBA00022989"/>
    </source>
</evidence>
<feature type="domain" description="Cytochrome b561" evidence="11">
    <location>
        <begin position="130"/>
        <end position="332"/>
    </location>
</feature>
<gene>
    <name evidence="12" type="ORF">ONB1V03_LOCUS9876</name>
</gene>
<dbReference type="InterPro" id="IPR005018">
    <property type="entry name" value="DOMON_domain"/>
</dbReference>
<dbReference type="InterPro" id="IPR006593">
    <property type="entry name" value="Cyt_b561/ferric_Rdtase_TM"/>
</dbReference>
<feature type="domain" description="DOMON" evidence="10">
    <location>
        <begin position="1"/>
        <end position="124"/>
    </location>
</feature>
<comment type="subcellular location">
    <subcellularLocation>
        <location evidence="1">Membrane</location>
    </subcellularLocation>
</comment>
<evidence type="ECO:0000256" key="4">
    <source>
        <dbReference type="ARBA" id="ARBA00022692"/>
    </source>
</evidence>
<protein>
    <recommendedName>
        <fullName evidence="14">Ferric-chelate reductase 1</fullName>
    </recommendedName>
</protein>
<accession>A0A7R9QP89</accession>
<dbReference type="SMART" id="SM00665">
    <property type="entry name" value="B561"/>
    <property type="match status" value="1"/>
</dbReference>
<keyword evidence="13" id="KW-1185">Reference proteome</keyword>
<feature type="transmembrane region" description="Helical" evidence="9">
    <location>
        <begin position="209"/>
        <end position="229"/>
    </location>
</feature>